<accession>A0ABW1ZVZ0</accession>
<proteinExistence type="predicted"/>
<dbReference type="SUPFAM" id="SSF110857">
    <property type="entry name" value="Gamma-glutamyl cyclotransferase-like"/>
    <property type="match status" value="1"/>
</dbReference>
<evidence type="ECO:0000313" key="3">
    <source>
        <dbReference type="Proteomes" id="UP001596422"/>
    </source>
</evidence>
<dbReference type="InterPro" id="IPR017939">
    <property type="entry name" value="G-Glutamylcylcotransferase"/>
</dbReference>
<organism evidence="2 3">
    <name type="scientific">Marinobacterium aestuariivivens</name>
    <dbReference type="NCBI Taxonomy" id="1698799"/>
    <lineage>
        <taxon>Bacteria</taxon>
        <taxon>Pseudomonadati</taxon>
        <taxon>Pseudomonadota</taxon>
        <taxon>Gammaproteobacteria</taxon>
        <taxon>Oceanospirillales</taxon>
        <taxon>Oceanospirillaceae</taxon>
        <taxon>Marinobacterium</taxon>
    </lineage>
</organism>
<dbReference type="EC" id="2.3.2.-" evidence="2"/>
<dbReference type="InterPro" id="IPR013024">
    <property type="entry name" value="GGCT-like"/>
</dbReference>
<dbReference type="Gene3D" id="3.10.490.10">
    <property type="entry name" value="Gamma-glutamyl cyclotransferase-like"/>
    <property type="match status" value="1"/>
</dbReference>
<dbReference type="Pfam" id="PF13772">
    <property type="entry name" value="AIG2_2"/>
    <property type="match status" value="1"/>
</dbReference>
<keyword evidence="2" id="KW-0808">Transferase</keyword>
<dbReference type="RefSeq" id="WP_379907907.1">
    <property type="nucleotide sequence ID" value="NZ_JBHSWE010000001.1"/>
</dbReference>
<gene>
    <name evidence="2" type="ORF">ACFQDL_03930</name>
</gene>
<sequence>MTVCAPERRNSRCRARNRSLHDPLLYFAYGSNMAVERLRARVAEAERLSPGLLQGHSLRFHKIGRDGSAKCDAFETGNAPDRVHGVLFHIERRSRVWLDRAEGLGMGYDIREVEIQLDSGERLTAFTYCASLIDPRLHPFDWYLEHVLHGARQACLPPDYIEALLRQPCIPDPDTERAALERAIYR</sequence>
<dbReference type="PANTHER" id="PTHR12935">
    <property type="entry name" value="GAMMA-GLUTAMYLCYCLOTRANSFERASE"/>
    <property type="match status" value="1"/>
</dbReference>
<dbReference type="EMBL" id="JBHSWE010000001">
    <property type="protein sequence ID" value="MFC6669342.1"/>
    <property type="molecule type" value="Genomic_DNA"/>
</dbReference>
<evidence type="ECO:0000313" key="2">
    <source>
        <dbReference type="EMBL" id="MFC6669342.1"/>
    </source>
</evidence>
<keyword evidence="3" id="KW-1185">Reference proteome</keyword>
<dbReference type="CDD" id="cd06661">
    <property type="entry name" value="GGCT_like"/>
    <property type="match status" value="1"/>
</dbReference>
<protein>
    <submittedName>
        <fullName evidence="2">Gamma-glutamylcyclotransferase family protein</fullName>
        <ecNumber evidence="2">2.3.2.-</ecNumber>
    </submittedName>
</protein>
<evidence type="ECO:0000256" key="1">
    <source>
        <dbReference type="ARBA" id="ARBA00023239"/>
    </source>
</evidence>
<comment type="caution">
    <text evidence="2">The sequence shown here is derived from an EMBL/GenBank/DDBJ whole genome shotgun (WGS) entry which is preliminary data.</text>
</comment>
<keyword evidence="1" id="KW-0456">Lyase</keyword>
<dbReference type="GO" id="GO:0016746">
    <property type="term" value="F:acyltransferase activity"/>
    <property type="evidence" value="ECO:0007669"/>
    <property type="project" value="UniProtKB-KW"/>
</dbReference>
<dbReference type="InterPro" id="IPR036568">
    <property type="entry name" value="GGCT-like_sf"/>
</dbReference>
<dbReference type="Proteomes" id="UP001596422">
    <property type="component" value="Unassembled WGS sequence"/>
</dbReference>
<keyword evidence="2" id="KW-0012">Acyltransferase</keyword>
<reference evidence="3" key="1">
    <citation type="journal article" date="2019" name="Int. J. Syst. Evol. Microbiol.">
        <title>The Global Catalogue of Microorganisms (GCM) 10K type strain sequencing project: providing services to taxonomists for standard genome sequencing and annotation.</title>
        <authorList>
            <consortium name="The Broad Institute Genomics Platform"/>
            <consortium name="The Broad Institute Genome Sequencing Center for Infectious Disease"/>
            <person name="Wu L."/>
            <person name="Ma J."/>
        </authorList>
    </citation>
    <scope>NUCLEOTIDE SEQUENCE [LARGE SCALE GENOMIC DNA]</scope>
    <source>
        <strain evidence="3">NBRC 111756</strain>
    </source>
</reference>
<name>A0ABW1ZVZ0_9GAMM</name>
<dbReference type="PANTHER" id="PTHR12935:SF0">
    <property type="entry name" value="GAMMA-GLUTAMYLCYCLOTRANSFERASE"/>
    <property type="match status" value="1"/>
</dbReference>